<dbReference type="Gene3D" id="3.30.470.20">
    <property type="entry name" value="ATP-grasp fold, B domain"/>
    <property type="match status" value="1"/>
</dbReference>
<dbReference type="GO" id="GO:0005524">
    <property type="term" value="F:ATP binding"/>
    <property type="evidence" value="ECO:0007669"/>
    <property type="project" value="UniProtKB-KW"/>
</dbReference>
<protein>
    <recommendedName>
        <fullName evidence="7">Tubulin-tyrosine ligase</fullName>
    </recommendedName>
</protein>
<dbReference type="InterPro" id="IPR004344">
    <property type="entry name" value="TTL/TTLL_fam"/>
</dbReference>
<evidence type="ECO:0000256" key="1">
    <source>
        <dbReference type="ARBA" id="ARBA00022598"/>
    </source>
</evidence>
<dbReference type="Proteomes" id="UP000002296">
    <property type="component" value="Unassembled WGS sequence"/>
</dbReference>
<reference evidence="5 6" key="1">
    <citation type="journal article" date="2005" name="Science">
        <title>The genome sequence of Trypanosoma cruzi, etiologic agent of Chagas disease.</title>
        <authorList>
            <person name="El-Sayed N.M."/>
            <person name="Myler P.J."/>
            <person name="Bartholomeu D.C."/>
            <person name="Nilsson D."/>
            <person name="Aggarwal G."/>
            <person name="Tran A.N."/>
            <person name="Ghedin E."/>
            <person name="Worthey E.A."/>
            <person name="Delcher A.L."/>
            <person name="Blandin G."/>
            <person name="Westenberger S.J."/>
            <person name="Caler E."/>
            <person name="Cerqueira G.C."/>
            <person name="Branche C."/>
            <person name="Haas B."/>
            <person name="Anupama A."/>
            <person name="Arner E."/>
            <person name="Aslund L."/>
            <person name="Attipoe P."/>
            <person name="Bontempi E."/>
            <person name="Bringaud F."/>
            <person name="Burton P."/>
            <person name="Cadag E."/>
            <person name="Campbell D.A."/>
            <person name="Carrington M."/>
            <person name="Crabtree J."/>
            <person name="Darban H."/>
            <person name="da Silveira J.F."/>
            <person name="de Jong P."/>
            <person name="Edwards K."/>
            <person name="Englund P.T."/>
            <person name="Fazelina G."/>
            <person name="Feldblyum T."/>
            <person name="Ferella M."/>
            <person name="Frasch A.C."/>
            <person name="Gull K."/>
            <person name="Horn D."/>
            <person name="Hou L."/>
            <person name="Huang Y."/>
            <person name="Kindlund E."/>
            <person name="Klingbeil M."/>
            <person name="Kluge S."/>
            <person name="Koo H."/>
            <person name="Lacerda D."/>
            <person name="Levin M.J."/>
            <person name="Lorenzi H."/>
            <person name="Louie T."/>
            <person name="Machado C.R."/>
            <person name="McCulloch R."/>
            <person name="McKenna A."/>
            <person name="Mizuno Y."/>
            <person name="Mottram J.C."/>
            <person name="Nelson S."/>
            <person name="Ochaya S."/>
            <person name="Osoegawa K."/>
            <person name="Pai G."/>
            <person name="Parsons M."/>
            <person name="Pentony M."/>
            <person name="Pettersson U."/>
            <person name="Pop M."/>
            <person name="Ramirez J.L."/>
            <person name="Rinta J."/>
            <person name="Robertson L."/>
            <person name="Salzberg S.L."/>
            <person name="Sanchez D.O."/>
            <person name="Seyler A."/>
            <person name="Sharma R."/>
            <person name="Shetty J."/>
            <person name="Simpson A.J."/>
            <person name="Sisk E."/>
            <person name="Tammi M.T."/>
            <person name="Tarleton R."/>
            <person name="Teixeira S."/>
            <person name="Van Aken S."/>
            <person name="Vogt C."/>
            <person name="Ward P.N."/>
            <person name="Wickstead B."/>
            <person name="Wortman J."/>
            <person name="White O."/>
            <person name="Fraser C.M."/>
            <person name="Stuart K.D."/>
            <person name="Andersson B."/>
        </authorList>
    </citation>
    <scope>NUCLEOTIDE SEQUENCE [LARGE SCALE GENOMIC DNA]</scope>
    <source>
        <strain evidence="5 6">CL Brener</strain>
    </source>
</reference>
<evidence type="ECO:0000256" key="2">
    <source>
        <dbReference type="ARBA" id="ARBA00022741"/>
    </source>
</evidence>
<dbReference type="GO" id="GO:0070740">
    <property type="term" value="F:tubulin-glutamic acid ligase activity"/>
    <property type="evidence" value="ECO:0007669"/>
    <property type="project" value="TreeGrafter"/>
</dbReference>
<dbReference type="RefSeq" id="XP_804403.1">
    <property type="nucleotide sequence ID" value="XM_799310.1"/>
</dbReference>
<dbReference type="EMBL" id="AAHK01002443">
    <property type="protein sequence ID" value="EAN82552.1"/>
    <property type="molecule type" value="Genomic_DNA"/>
</dbReference>
<keyword evidence="1" id="KW-0436">Ligase</keyword>
<dbReference type="PANTHER" id="PTHR12241:SF147">
    <property type="entry name" value="TUBULIN POLYGLUTAMYLASE TTLL7"/>
    <property type="match status" value="1"/>
</dbReference>
<dbReference type="PROSITE" id="PS51221">
    <property type="entry name" value="TTL"/>
    <property type="match status" value="1"/>
</dbReference>
<comment type="caution">
    <text evidence="5">The sequence shown here is derived from an EMBL/GenBank/DDBJ whole genome shotgun (WGS) entry which is preliminary data.</text>
</comment>
<keyword evidence="4" id="KW-1133">Transmembrane helix</keyword>
<dbReference type="GO" id="GO:0015631">
    <property type="term" value="F:tubulin binding"/>
    <property type="evidence" value="ECO:0007669"/>
    <property type="project" value="TreeGrafter"/>
</dbReference>
<evidence type="ECO:0008006" key="7">
    <source>
        <dbReference type="Google" id="ProtNLM"/>
    </source>
</evidence>
<keyword evidence="4" id="KW-0812">Transmembrane</keyword>
<feature type="transmembrane region" description="Helical" evidence="4">
    <location>
        <begin position="6"/>
        <end position="23"/>
    </location>
</feature>
<gene>
    <name evidence="5" type="ORF">Tc00.1047053510141.20</name>
</gene>
<sequence length="555" mass="62721">MLSSFCLNIFFFFMIFFSFCVGVRMDGSGKRMDGVFNVNGQEESRKLVVVNCSQTRYHVVRAAAVALGWYVEDEGRRDVPARFHGVALRRDMQAVIKRLLSRGLSYDAGSSPQIQWLDKSVISSRVAALFCRHRVNHFPGMHVVARKAVLFKRLMRIRRRVRASSLLATSMRAFPWSFSASTELPQLERFLCARQEQQSSDGEPFFILKPNKGCQGKGIILTPEPLEALERLKDKSRDEWLVQLYVTPPLCIERKKFDLRIYVLLTSVVVGRPPRLRRGIPQTLGGETHGSHAGPLDGLQLFVHQDGLVRICAEEYANPNRKNCERASVHLTNYAVNRTAEGFSMGFLEETDDGGVCEGNKRDFKFLQHYVNALPGEDQRVESTVETVALSRWECLLRRIDICIMLTLLSGLEELQREFIGTGASRGSRSDGRNCFELLGFDLMLTEELEPVLMEVNHSPSLFCDSSFDFETKRRVVMDVFRLLEPHVPSIEVCDDASYAAHQATPHAGTSDASVGFRQISPQRTFADSAGGAGGPWCEEEMRMFEEMLQHARMS</sequence>
<name>Q4CQJ9_TRYCC</name>
<dbReference type="STRING" id="353153.Q4CQJ9"/>
<dbReference type="PANTHER" id="PTHR12241">
    <property type="entry name" value="TUBULIN POLYGLUTAMYLASE"/>
    <property type="match status" value="1"/>
</dbReference>
<dbReference type="SUPFAM" id="SSF56059">
    <property type="entry name" value="Glutathione synthetase ATP-binding domain-like"/>
    <property type="match status" value="1"/>
</dbReference>
<evidence type="ECO:0000313" key="5">
    <source>
        <dbReference type="EMBL" id="EAN82552.1"/>
    </source>
</evidence>
<organism evidence="5 6">
    <name type="scientific">Trypanosoma cruzi (strain CL Brener)</name>
    <dbReference type="NCBI Taxonomy" id="353153"/>
    <lineage>
        <taxon>Eukaryota</taxon>
        <taxon>Discoba</taxon>
        <taxon>Euglenozoa</taxon>
        <taxon>Kinetoplastea</taxon>
        <taxon>Metakinetoplastina</taxon>
        <taxon>Trypanosomatida</taxon>
        <taxon>Trypanosomatidae</taxon>
        <taxon>Trypanosoma</taxon>
        <taxon>Schizotrypanum</taxon>
    </lineage>
</organism>
<accession>Q4CQJ9</accession>
<evidence type="ECO:0000313" key="6">
    <source>
        <dbReference type="Proteomes" id="UP000002296"/>
    </source>
</evidence>
<dbReference type="OMA" id="PWGQHEG"/>
<dbReference type="GeneID" id="3533837"/>
<evidence type="ECO:0000256" key="4">
    <source>
        <dbReference type="SAM" id="Phobius"/>
    </source>
</evidence>
<dbReference type="InParanoid" id="Q4CQJ9"/>
<dbReference type="PaxDb" id="353153-Q4CQJ9"/>
<dbReference type="AlphaFoldDB" id="Q4CQJ9"/>
<dbReference type="GO" id="GO:0000226">
    <property type="term" value="P:microtubule cytoskeleton organization"/>
    <property type="evidence" value="ECO:0007669"/>
    <property type="project" value="TreeGrafter"/>
</dbReference>
<keyword evidence="4" id="KW-0472">Membrane</keyword>
<keyword evidence="2" id="KW-0547">Nucleotide-binding</keyword>
<dbReference type="SMR" id="Q4CQJ9"/>
<dbReference type="Pfam" id="PF03133">
    <property type="entry name" value="TTL"/>
    <property type="match status" value="3"/>
</dbReference>
<proteinExistence type="predicted"/>
<keyword evidence="6" id="KW-1185">Reference proteome</keyword>
<evidence type="ECO:0000256" key="3">
    <source>
        <dbReference type="ARBA" id="ARBA00022840"/>
    </source>
</evidence>
<dbReference type="KEGG" id="tcr:510141.20"/>
<dbReference type="eggNOG" id="KOG2158">
    <property type="taxonomic scope" value="Eukaryota"/>
</dbReference>
<dbReference type="GO" id="GO:0036064">
    <property type="term" value="C:ciliary basal body"/>
    <property type="evidence" value="ECO:0007669"/>
    <property type="project" value="TreeGrafter"/>
</dbReference>
<keyword evidence="3" id="KW-0067">ATP-binding</keyword>